<organism evidence="3 4">
    <name type="scientific">Staphylococcus gallinarum</name>
    <dbReference type="NCBI Taxonomy" id="1293"/>
    <lineage>
        <taxon>Bacteria</taxon>
        <taxon>Bacillati</taxon>
        <taxon>Bacillota</taxon>
        <taxon>Bacilli</taxon>
        <taxon>Bacillales</taxon>
        <taxon>Staphylococcaceae</taxon>
        <taxon>Staphylococcus</taxon>
    </lineage>
</organism>
<dbReference type="EMBL" id="QYJN01000332">
    <property type="protein sequence ID" value="RIP22480.1"/>
    <property type="molecule type" value="Genomic_DNA"/>
</dbReference>
<dbReference type="RefSeq" id="WP_220454576.1">
    <property type="nucleotide sequence ID" value="NZ_QYJN01000332.1"/>
</dbReference>
<dbReference type="InterPro" id="IPR022770">
    <property type="entry name" value="IucA/IucC-like_C"/>
</dbReference>
<accession>A0A3A0UVF2</accession>
<name>A0A3A0UVF2_STAGA</name>
<evidence type="ECO:0000256" key="1">
    <source>
        <dbReference type="ARBA" id="ARBA00004924"/>
    </source>
</evidence>
<dbReference type="InterPro" id="IPR037455">
    <property type="entry name" value="LucA/IucC-like"/>
</dbReference>
<dbReference type="Gene3D" id="1.10.510.40">
    <property type="match status" value="1"/>
</dbReference>
<evidence type="ECO:0000313" key="4">
    <source>
        <dbReference type="Proteomes" id="UP000265541"/>
    </source>
</evidence>
<dbReference type="AlphaFoldDB" id="A0A3A0UVF2"/>
<dbReference type="GO" id="GO:0003824">
    <property type="term" value="F:catalytic activity"/>
    <property type="evidence" value="ECO:0007669"/>
    <property type="project" value="UniProtKB-ARBA"/>
</dbReference>
<feature type="non-terminal residue" evidence="3">
    <location>
        <position position="220"/>
    </location>
</feature>
<dbReference type="GO" id="GO:0019290">
    <property type="term" value="P:siderophore biosynthetic process"/>
    <property type="evidence" value="ECO:0007669"/>
    <property type="project" value="InterPro"/>
</dbReference>
<feature type="domain" description="Aerobactin siderophore biosynthesis IucA/IucC-like C-terminal" evidence="2">
    <location>
        <begin position="43"/>
        <end position="213"/>
    </location>
</feature>
<dbReference type="PANTHER" id="PTHR34384">
    <property type="entry name" value="L-2,3-DIAMINOPROPANOATE--CITRATE LIGASE"/>
    <property type="match status" value="1"/>
</dbReference>
<sequence>TIPMIPSSLVANYINNSETPIWTLIKKYKKAHQFESYDEASIQWMQSYAQALIDLALPLYVKYGIALEAHLQNSIATFKHDGSIDKLYIRDFEGLRIDEYYLNSMGYSTDTFHEKSLILTDQSQTVFNKVFYSSIQNHLGELIVSIAQASESKDLETSIWSMISNMLHEKLQVISQTMDNTTRIKSIESILFASKIDYKCVTTMRLEDEADYYTSVTSTH</sequence>
<dbReference type="Pfam" id="PF06276">
    <property type="entry name" value="FhuF"/>
    <property type="match status" value="1"/>
</dbReference>
<comment type="pathway">
    <text evidence="1">Siderophore biosynthesis.</text>
</comment>
<gene>
    <name evidence="3" type="ORF">BUZ14_15660</name>
</gene>
<dbReference type="PANTHER" id="PTHR34384:SF6">
    <property type="entry name" value="STAPHYLOFERRIN B SYNTHASE"/>
    <property type="match status" value="1"/>
</dbReference>
<feature type="non-terminal residue" evidence="3">
    <location>
        <position position="1"/>
    </location>
</feature>
<protein>
    <submittedName>
        <fullName evidence="3">Sialic acid synthase</fullName>
    </submittedName>
</protein>
<evidence type="ECO:0000313" key="3">
    <source>
        <dbReference type="EMBL" id="RIP22480.1"/>
    </source>
</evidence>
<dbReference type="Proteomes" id="UP000265541">
    <property type="component" value="Unassembled WGS sequence"/>
</dbReference>
<reference evidence="3 4" key="1">
    <citation type="journal article" date="2016" name="Front. Microbiol.">
        <title>Comprehensive Phylogenetic Analysis of Bovine Non-aureus Staphylococci Species Based on Whole-Genome Sequencing.</title>
        <authorList>
            <person name="Naushad S."/>
            <person name="Barkema H.W."/>
            <person name="Luby C."/>
            <person name="Condas L.A."/>
            <person name="Nobrega D.B."/>
            <person name="Carson D.A."/>
            <person name="De Buck J."/>
        </authorList>
    </citation>
    <scope>NUCLEOTIDE SEQUENCE [LARGE SCALE GENOMIC DNA]</scope>
    <source>
        <strain evidence="3 4">SNUC 4781</strain>
    </source>
</reference>
<comment type="caution">
    <text evidence="3">The sequence shown here is derived from an EMBL/GenBank/DDBJ whole genome shotgun (WGS) entry which is preliminary data.</text>
</comment>
<proteinExistence type="predicted"/>
<evidence type="ECO:0000259" key="2">
    <source>
        <dbReference type="Pfam" id="PF06276"/>
    </source>
</evidence>